<accession>A0AAW0KSX3</accession>
<sequence length="77" mass="8701">MDIPFLCPMCNSASETIIHTLRDCLTIQSFQNSLNPPIQRSLFYGANLVNWLKLNCQSFKSSTGSSIEWSILFPFAL</sequence>
<evidence type="ECO:0008006" key="3">
    <source>
        <dbReference type="Google" id="ProtNLM"/>
    </source>
</evidence>
<reference evidence="1 2" key="1">
    <citation type="journal article" date="2018" name="Sci. Data">
        <title>The draft genome sequence of cork oak.</title>
        <authorList>
            <person name="Ramos A.M."/>
            <person name="Usie A."/>
            <person name="Barbosa P."/>
            <person name="Barros P.M."/>
            <person name="Capote T."/>
            <person name="Chaves I."/>
            <person name="Simoes F."/>
            <person name="Abreu I."/>
            <person name="Carrasquinho I."/>
            <person name="Faro C."/>
            <person name="Guimaraes J.B."/>
            <person name="Mendonca D."/>
            <person name="Nobrega F."/>
            <person name="Rodrigues L."/>
            <person name="Saibo N.J.M."/>
            <person name="Varela M.C."/>
            <person name="Egas C."/>
            <person name="Matos J."/>
            <person name="Miguel C.M."/>
            <person name="Oliveira M.M."/>
            <person name="Ricardo C.P."/>
            <person name="Goncalves S."/>
        </authorList>
    </citation>
    <scope>NUCLEOTIDE SEQUENCE [LARGE SCALE GENOMIC DNA]</scope>
    <source>
        <strain evidence="2">cv. HL8</strain>
    </source>
</reference>
<dbReference type="EMBL" id="PKMF04000217">
    <property type="protein sequence ID" value="KAK7842703.1"/>
    <property type="molecule type" value="Genomic_DNA"/>
</dbReference>
<keyword evidence="2" id="KW-1185">Reference proteome</keyword>
<evidence type="ECO:0000313" key="2">
    <source>
        <dbReference type="Proteomes" id="UP000237347"/>
    </source>
</evidence>
<gene>
    <name evidence="1" type="ORF">CFP56_013481</name>
</gene>
<dbReference type="AlphaFoldDB" id="A0AAW0KSX3"/>
<protein>
    <recommendedName>
        <fullName evidence="3">Reverse transcriptase zinc-binding domain-containing protein</fullName>
    </recommendedName>
</protein>
<proteinExistence type="predicted"/>
<dbReference type="Proteomes" id="UP000237347">
    <property type="component" value="Unassembled WGS sequence"/>
</dbReference>
<organism evidence="1 2">
    <name type="scientific">Quercus suber</name>
    <name type="common">Cork oak</name>
    <dbReference type="NCBI Taxonomy" id="58331"/>
    <lineage>
        <taxon>Eukaryota</taxon>
        <taxon>Viridiplantae</taxon>
        <taxon>Streptophyta</taxon>
        <taxon>Embryophyta</taxon>
        <taxon>Tracheophyta</taxon>
        <taxon>Spermatophyta</taxon>
        <taxon>Magnoliopsida</taxon>
        <taxon>eudicotyledons</taxon>
        <taxon>Gunneridae</taxon>
        <taxon>Pentapetalae</taxon>
        <taxon>rosids</taxon>
        <taxon>fabids</taxon>
        <taxon>Fagales</taxon>
        <taxon>Fagaceae</taxon>
        <taxon>Quercus</taxon>
    </lineage>
</organism>
<comment type="caution">
    <text evidence="1">The sequence shown here is derived from an EMBL/GenBank/DDBJ whole genome shotgun (WGS) entry which is preliminary data.</text>
</comment>
<evidence type="ECO:0000313" key="1">
    <source>
        <dbReference type="EMBL" id="KAK7842703.1"/>
    </source>
</evidence>
<name>A0AAW0KSX3_QUESU</name>